<protein>
    <submittedName>
        <fullName evidence="1">Uncharacterized protein</fullName>
    </submittedName>
</protein>
<organism evidence="1 2">
    <name type="scientific">Comamonas avium</name>
    <dbReference type="NCBI Taxonomy" id="2762231"/>
    <lineage>
        <taxon>Bacteria</taxon>
        <taxon>Pseudomonadati</taxon>
        <taxon>Pseudomonadota</taxon>
        <taxon>Betaproteobacteria</taxon>
        <taxon>Burkholderiales</taxon>
        <taxon>Comamonadaceae</taxon>
        <taxon>Comamonas</taxon>
    </lineage>
</organism>
<reference evidence="1 2" key="1">
    <citation type="submission" date="2020-08" db="EMBL/GenBank/DDBJ databases">
        <title>A Genomic Blueprint of the Chicken Gut Microbiome.</title>
        <authorList>
            <person name="Gilroy R."/>
            <person name="Ravi A."/>
            <person name="Getino M."/>
            <person name="Pursley I."/>
            <person name="Horton D.L."/>
            <person name="Alikhan N.-F."/>
            <person name="Baker D."/>
            <person name="Gharbi K."/>
            <person name="Hall N."/>
            <person name="Watson M."/>
            <person name="Adriaenssens E.M."/>
            <person name="Foster-Nyarko E."/>
            <person name="Jarju S."/>
            <person name="Secka A."/>
            <person name="Antonio M."/>
            <person name="Oren A."/>
            <person name="Chaudhuri R."/>
            <person name="La Ragione R.M."/>
            <person name="Hildebrand F."/>
            <person name="Pallen M.J."/>
        </authorList>
    </citation>
    <scope>NUCLEOTIDE SEQUENCE [LARGE SCALE GENOMIC DNA]</scope>
    <source>
        <strain evidence="1 2">Sa2CVA6</strain>
    </source>
</reference>
<name>A0ABR8SDG9_9BURK</name>
<proteinExistence type="predicted"/>
<keyword evidence="2" id="KW-1185">Reference proteome</keyword>
<dbReference type="RefSeq" id="WP_191723923.1">
    <property type="nucleotide sequence ID" value="NZ_JACSQK010000006.1"/>
</dbReference>
<comment type="caution">
    <text evidence="1">The sequence shown here is derived from an EMBL/GenBank/DDBJ whole genome shotgun (WGS) entry which is preliminary data.</text>
</comment>
<dbReference type="EMBL" id="JACSQK010000006">
    <property type="protein sequence ID" value="MBD7961527.1"/>
    <property type="molecule type" value="Genomic_DNA"/>
</dbReference>
<sequence>MTGGNASASSASNASVYGNVFDNEPATTRSVMRRANGLGSSQTCERTAYGATISGNNGAFGLAPAGVNNGLFLAPIVVSDGGTLAGNGPRGELPGALCSIQSGVPGVVGLGIGQISGTGVYAGKTLLRLQVVTRIDGSTAQQGTGFIDITGPWREA</sequence>
<gene>
    <name evidence="1" type="ORF">H9646_13700</name>
</gene>
<evidence type="ECO:0000313" key="2">
    <source>
        <dbReference type="Proteomes" id="UP000634919"/>
    </source>
</evidence>
<accession>A0ABR8SDG9</accession>
<dbReference type="Proteomes" id="UP000634919">
    <property type="component" value="Unassembled WGS sequence"/>
</dbReference>
<evidence type="ECO:0000313" key="1">
    <source>
        <dbReference type="EMBL" id="MBD7961527.1"/>
    </source>
</evidence>